<feature type="chain" id="PRO_5045289368" evidence="2">
    <location>
        <begin position="36"/>
        <end position="258"/>
    </location>
</feature>
<proteinExistence type="predicted"/>
<organism evidence="3 4">
    <name type="scientific">Paludisphaera mucosa</name>
    <dbReference type="NCBI Taxonomy" id="3030827"/>
    <lineage>
        <taxon>Bacteria</taxon>
        <taxon>Pseudomonadati</taxon>
        <taxon>Planctomycetota</taxon>
        <taxon>Planctomycetia</taxon>
        <taxon>Isosphaerales</taxon>
        <taxon>Isosphaeraceae</taxon>
        <taxon>Paludisphaera</taxon>
    </lineage>
</organism>
<feature type="region of interest" description="Disordered" evidence="1">
    <location>
        <begin position="148"/>
        <end position="258"/>
    </location>
</feature>
<keyword evidence="2" id="KW-0732">Signal</keyword>
<evidence type="ECO:0000313" key="3">
    <source>
        <dbReference type="EMBL" id="MDG3002808.1"/>
    </source>
</evidence>
<feature type="compositionally biased region" description="Basic and acidic residues" evidence="1">
    <location>
        <begin position="239"/>
        <end position="248"/>
    </location>
</feature>
<protein>
    <submittedName>
        <fullName evidence="3">Uncharacterized protein</fullName>
    </submittedName>
</protein>
<dbReference type="Proteomes" id="UP001216907">
    <property type="component" value="Unassembled WGS sequence"/>
</dbReference>
<feature type="signal peptide" evidence="2">
    <location>
        <begin position="1"/>
        <end position="35"/>
    </location>
</feature>
<evidence type="ECO:0000256" key="2">
    <source>
        <dbReference type="SAM" id="SignalP"/>
    </source>
</evidence>
<reference evidence="3 4" key="1">
    <citation type="submission" date="2023-03" db="EMBL/GenBank/DDBJ databases">
        <title>Paludisphaera mucosa sp. nov. a novel planctomycete from northern fen.</title>
        <authorList>
            <person name="Ivanova A."/>
        </authorList>
    </citation>
    <scope>NUCLEOTIDE SEQUENCE [LARGE SCALE GENOMIC DNA]</scope>
    <source>
        <strain evidence="3 4">Pla2</strain>
    </source>
</reference>
<comment type="caution">
    <text evidence="3">The sequence shown here is derived from an EMBL/GenBank/DDBJ whole genome shotgun (WGS) entry which is preliminary data.</text>
</comment>
<evidence type="ECO:0000313" key="4">
    <source>
        <dbReference type="Proteomes" id="UP001216907"/>
    </source>
</evidence>
<dbReference type="EMBL" id="JARRAG010000001">
    <property type="protein sequence ID" value="MDG3002808.1"/>
    <property type="molecule type" value="Genomic_DNA"/>
</dbReference>
<sequence length="258" mass="28079">MISTRLREMVGLRPGTWAAAAALLGLAALAGDARAQGFGPDPFRPYNSQYDAYVFGVAPGALDGVGNPTLNRAGVRNANQFQSAMDGGDDRTDPGNRYDRANRAYDREYNRLYRPNVKADARFDAQRGEVSDIYFRYLRERDPRKRATLFKEYTQAQGRASRELSESPNARNARKPRGSDGIPKAPGLDERPTRRAGTTPPPPGDDEPRASLSPTRTRRPSRPAGVPAAPAAAPTPSDVLDRARRSDGRATPPPPALP</sequence>
<feature type="compositionally biased region" description="Low complexity" evidence="1">
    <location>
        <begin position="222"/>
        <end position="236"/>
    </location>
</feature>
<name>A0ABT6F5F1_9BACT</name>
<keyword evidence="4" id="KW-1185">Reference proteome</keyword>
<evidence type="ECO:0000256" key="1">
    <source>
        <dbReference type="SAM" id="MobiDB-lite"/>
    </source>
</evidence>
<accession>A0ABT6F5F1</accession>
<dbReference type="RefSeq" id="WP_277859171.1">
    <property type="nucleotide sequence ID" value="NZ_JARRAG010000001.1"/>
</dbReference>
<gene>
    <name evidence="3" type="ORF">PZE19_03315</name>
</gene>